<sequence>MGSAMVASNISVDHLDALARIPFVGGSDCDSLVDVPVWLILSNVFKSRILSRAGESCLRQTDWLDDSMDSSCDLDDELEDEVGALKGSYGLDISRDLGPPFFHGGKRRHCKSRR</sequence>
<proteinExistence type="predicted"/>
<gene>
    <name evidence="1" type="ORF">KFK09_003643</name>
</gene>
<protein>
    <submittedName>
        <fullName evidence="1">Uncharacterized protein</fullName>
    </submittedName>
</protein>
<dbReference type="Proteomes" id="UP000829196">
    <property type="component" value="Unassembled WGS sequence"/>
</dbReference>
<name>A0A8T3C3L3_DENNO</name>
<keyword evidence="2" id="KW-1185">Reference proteome</keyword>
<reference evidence="1" key="1">
    <citation type="journal article" date="2022" name="Front. Genet.">
        <title>Chromosome-Scale Assembly of the Dendrobium nobile Genome Provides Insights Into the Molecular Mechanism of the Biosynthesis of the Medicinal Active Ingredient of Dendrobium.</title>
        <authorList>
            <person name="Xu Q."/>
            <person name="Niu S.-C."/>
            <person name="Li K.-L."/>
            <person name="Zheng P.-J."/>
            <person name="Zhang X.-J."/>
            <person name="Jia Y."/>
            <person name="Liu Y."/>
            <person name="Niu Y.-X."/>
            <person name="Yu L.-H."/>
            <person name="Chen D.-F."/>
            <person name="Zhang G.-Q."/>
        </authorList>
    </citation>
    <scope>NUCLEOTIDE SEQUENCE</scope>
    <source>
        <tissue evidence="1">Leaf</tissue>
    </source>
</reference>
<evidence type="ECO:0000313" key="2">
    <source>
        <dbReference type="Proteomes" id="UP000829196"/>
    </source>
</evidence>
<evidence type="ECO:0000313" key="1">
    <source>
        <dbReference type="EMBL" id="KAI0524277.1"/>
    </source>
</evidence>
<accession>A0A8T3C3L3</accession>
<dbReference type="AlphaFoldDB" id="A0A8T3C3L3"/>
<dbReference type="EMBL" id="JAGYWB010000004">
    <property type="protein sequence ID" value="KAI0524277.1"/>
    <property type="molecule type" value="Genomic_DNA"/>
</dbReference>
<organism evidence="1 2">
    <name type="scientific">Dendrobium nobile</name>
    <name type="common">Orchid</name>
    <dbReference type="NCBI Taxonomy" id="94219"/>
    <lineage>
        <taxon>Eukaryota</taxon>
        <taxon>Viridiplantae</taxon>
        <taxon>Streptophyta</taxon>
        <taxon>Embryophyta</taxon>
        <taxon>Tracheophyta</taxon>
        <taxon>Spermatophyta</taxon>
        <taxon>Magnoliopsida</taxon>
        <taxon>Liliopsida</taxon>
        <taxon>Asparagales</taxon>
        <taxon>Orchidaceae</taxon>
        <taxon>Epidendroideae</taxon>
        <taxon>Malaxideae</taxon>
        <taxon>Dendrobiinae</taxon>
        <taxon>Dendrobium</taxon>
    </lineage>
</organism>
<comment type="caution">
    <text evidence="1">The sequence shown here is derived from an EMBL/GenBank/DDBJ whole genome shotgun (WGS) entry which is preliminary data.</text>
</comment>